<dbReference type="AlphaFoldDB" id="A0A9X2E4L4"/>
<accession>A0A9X2E4L4</accession>
<comment type="caution">
    <text evidence="1">The sequence shown here is derived from an EMBL/GenBank/DDBJ whole genome shotgun (WGS) entry which is preliminary data.</text>
</comment>
<sequence length="221" mass="23780">MDSLTLRWPAVVTDAADPEVYVVDAVNTGPERWVPARGRVFHVVGTIVPRGTASGAVGWAALAQTPAVPLDPGEYARLPVSIDSGAWRDLEPGAHDVHAVLVATDLRAPILPVELGADRILERRRESVRPGPARRRRLLDDEIARLTAVLAAGPLLEALVREISGITDEERVVEAIARHRGLEETAARSILSAPLRDLHVSGSGRLRDLIARAVQRRDGGG</sequence>
<keyword evidence="2" id="KW-1185">Reference proteome</keyword>
<reference evidence="1" key="1">
    <citation type="submission" date="2022-06" db="EMBL/GenBank/DDBJ databases">
        <title>Whole genome shotgun sequencing (WGS) of Rathayibacter sp. ZW T2_19, isolated from stored onions (Allium cepa).</title>
        <authorList>
            <person name="Stoll D.A."/>
            <person name="Huch M."/>
        </authorList>
    </citation>
    <scope>NUCLEOTIDE SEQUENCE</scope>
    <source>
        <strain evidence="1">ZW T2_19</strain>
    </source>
</reference>
<protein>
    <submittedName>
        <fullName evidence="1">Uncharacterized protein</fullName>
    </submittedName>
</protein>
<name>A0A9X2E4L4_9MICO</name>
<proteinExistence type="predicted"/>
<organism evidence="1 2">
    <name type="scientific">Rathayibacter rubneri</name>
    <dbReference type="NCBI Taxonomy" id="2950106"/>
    <lineage>
        <taxon>Bacteria</taxon>
        <taxon>Bacillati</taxon>
        <taxon>Actinomycetota</taxon>
        <taxon>Actinomycetes</taxon>
        <taxon>Micrococcales</taxon>
        <taxon>Microbacteriaceae</taxon>
        <taxon>Rathayibacter</taxon>
    </lineage>
</organism>
<dbReference type="RefSeq" id="WP_251948168.1">
    <property type="nucleotide sequence ID" value="NZ_JAMRYM010000130.1"/>
</dbReference>
<dbReference type="EMBL" id="JAMRYM010000130">
    <property type="protein sequence ID" value="MCM6764281.1"/>
    <property type="molecule type" value="Genomic_DNA"/>
</dbReference>
<dbReference type="Proteomes" id="UP001155240">
    <property type="component" value="Unassembled WGS sequence"/>
</dbReference>
<evidence type="ECO:0000313" key="2">
    <source>
        <dbReference type="Proteomes" id="UP001155240"/>
    </source>
</evidence>
<evidence type="ECO:0000313" key="1">
    <source>
        <dbReference type="EMBL" id="MCM6764281.1"/>
    </source>
</evidence>
<gene>
    <name evidence="1" type="ORF">NB037_17835</name>
</gene>